<dbReference type="EMBL" id="JAENHL010000008">
    <property type="protein sequence ID" value="MBK1871204.1"/>
    <property type="molecule type" value="Genomic_DNA"/>
</dbReference>
<sequence length="100" mass="10521">MTDWTSSSVVIRHKVGLHARPSVKLTQLAKTFAATVQIAGTPEGPWIDAKSIVKVMAMKAKQDSTLYLRASGGDAAAAVTALAGLVERDFDEDRAHAASG</sequence>
<accession>A0ACC5RF29</accession>
<protein>
    <submittedName>
        <fullName evidence="1">HPr family phosphocarrier protein</fullName>
    </submittedName>
</protein>
<evidence type="ECO:0000313" key="1">
    <source>
        <dbReference type="EMBL" id="MBK1871204.1"/>
    </source>
</evidence>
<evidence type="ECO:0000313" key="2">
    <source>
        <dbReference type="Proteomes" id="UP000616151"/>
    </source>
</evidence>
<name>A0ACC5RF29_9HYPH</name>
<dbReference type="Proteomes" id="UP000616151">
    <property type="component" value="Unassembled WGS sequence"/>
</dbReference>
<comment type="caution">
    <text evidence="1">The sequence shown here is derived from an EMBL/GenBank/DDBJ whole genome shotgun (WGS) entry which is preliminary data.</text>
</comment>
<keyword evidence="2" id="KW-1185">Reference proteome</keyword>
<gene>
    <name evidence="1" type="ORF">JHL16_32865</name>
</gene>
<reference evidence="1" key="1">
    <citation type="submission" date="2021-01" db="EMBL/GenBank/DDBJ databases">
        <authorList>
            <person name="Sun Q."/>
        </authorList>
    </citation>
    <scope>NUCLEOTIDE SEQUENCE</scope>
    <source>
        <strain evidence="1">YIM B02566</strain>
    </source>
</reference>
<organism evidence="1 2">
    <name type="scientific">Taklimakanibacter albus</name>
    <dbReference type="NCBI Taxonomy" id="2800327"/>
    <lineage>
        <taxon>Bacteria</taxon>
        <taxon>Pseudomonadati</taxon>
        <taxon>Pseudomonadota</taxon>
        <taxon>Alphaproteobacteria</taxon>
        <taxon>Hyphomicrobiales</taxon>
        <taxon>Aestuariivirgaceae</taxon>
        <taxon>Taklimakanibacter</taxon>
    </lineage>
</organism>
<proteinExistence type="predicted"/>